<reference evidence="5 6" key="1">
    <citation type="submission" date="2013-11" db="EMBL/GenBank/DDBJ databases">
        <title>Single cell genomics of uncultured Tannerella BU063 (oral taxon 286).</title>
        <authorList>
            <person name="Beall C.J."/>
            <person name="Campbell A.G."/>
            <person name="Griffen A.L."/>
            <person name="Podar M."/>
            <person name="Leys E.J."/>
        </authorList>
    </citation>
    <scope>NUCLEOTIDE SEQUENCE [LARGE SCALE GENOMIC DNA]</scope>
    <source>
        <strain evidence="5">Cell 2</strain>
    </source>
</reference>
<dbReference type="PROSITE" id="PS00105">
    <property type="entry name" value="AA_TRANSFER_CLASS_1"/>
    <property type="match status" value="1"/>
</dbReference>
<evidence type="ECO:0000313" key="5">
    <source>
        <dbReference type="EMBL" id="ETK01936.1"/>
    </source>
</evidence>
<dbReference type="SUPFAM" id="SSF53383">
    <property type="entry name" value="PLP-dependent transferases"/>
    <property type="match status" value="1"/>
</dbReference>
<dbReference type="Gene3D" id="3.90.1150.10">
    <property type="entry name" value="Aspartate Aminotransferase, domain 1"/>
    <property type="match status" value="1"/>
</dbReference>
<dbReference type="Pfam" id="PF00155">
    <property type="entry name" value="Aminotran_1_2"/>
    <property type="match status" value="1"/>
</dbReference>
<dbReference type="InterPro" id="IPR015421">
    <property type="entry name" value="PyrdxlP-dep_Trfase_major"/>
</dbReference>
<dbReference type="GO" id="GO:0008483">
    <property type="term" value="F:transaminase activity"/>
    <property type="evidence" value="ECO:0007669"/>
    <property type="project" value="UniProtKB-KW"/>
</dbReference>
<dbReference type="InterPro" id="IPR015424">
    <property type="entry name" value="PyrdxlP-dep_Trfase"/>
</dbReference>
<sequence>MLHGHGDDLHHCGQTIRANFSSNIFATTDLSALQQHLSAHLSVIGHYPEPEPYALESLWADSLGLLPAEICVTNGATEAIYLTAQAFRGATSYIRQPTFSEYADACRMHGHSVRSLFTDDAIDDTPDLVWLCNPNNPTGEVRDRRTLLRLIDAHPSVCFVIDESYGAFTRQPLPTAAEMAERSNVIVIRSATKRHAVPGLRLGCLTAAAEMIDRIRVQRMPWSVNALAVEAGKFFLHENPPLQPPIDDLLAERDRLMAALADLKIADLWPTETHFFLARLRMGTAAALKHYLIQEHGLLIRDASNFEGLDAAFVRIATQSRADNDLLIQTLSLWKHTYSS</sequence>
<dbReference type="Proteomes" id="UP000018837">
    <property type="component" value="Unassembled WGS sequence"/>
</dbReference>
<comment type="caution">
    <text evidence="5">The sequence shown here is derived from an EMBL/GenBank/DDBJ whole genome shotgun (WGS) entry which is preliminary data.</text>
</comment>
<dbReference type="InterPro" id="IPR015422">
    <property type="entry name" value="PyrdxlP-dep_Trfase_small"/>
</dbReference>
<dbReference type="InterPro" id="IPR004839">
    <property type="entry name" value="Aminotransferase_I/II_large"/>
</dbReference>
<dbReference type="GO" id="GO:0030170">
    <property type="term" value="F:pyridoxal phosphate binding"/>
    <property type="evidence" value="ECO:0007669"/>
    <property type="project" value="InterPro"/>
</dbReference>
<dbReference type="PATRIC" id="fig|1411148.3.peg.1058"/>
<evidence type="ECO:0000256" key="3">
    <source>
        <dbReference type="RuleBase" id="RU000481"/>
    </source>
</evidence>
<feature type="domain" description="Aminotransferase class I/classII large" evidence="4">
    <location>
        <begin position="41"/>
        <end position="329"/>
    </location>
</feature>
<comment type="similarity">
    <text evidence="3">Belongs to the class-I pyridoxal-phosphate-dependent aminotransferase family.</text>
</comment>
<evidence type="ECO:0000256" key="2">
    <source>
        <dbReference type="ARBA" id="ARBA00022898"/>
    </source>
</evidence>
<keyword evidence="2" id="KW-0663">Pyridoxal phosphate</keyword>
<dbReference type="EC" id="2.6.1.-" evidence="3"/>
<evidence type="ECO:0000313" key="6">
    <source>
        <dbReference type="Proteomes" id="UP000018837"/>
    </source>
</evidence>
<dbReference type="PANTHER" id="PTHR42885:SF1">
    <property type="entry name" value="THREONINE-PHOSPHATE DECARBOXYLASE"/>
    <property type="match status" value="1"/>
</dbReference>
<dbReference type="AlphaFoldDB" id="W2C657"/>
<keyword evidence="3" id="KW-0808">Transferase</keyword>
<gene>
    <name evidence="5" type="ORF">N425_06980</name>
</gene>
<name>W2C657_9BACT</name>
<dbReference type="EMBL" id="AYUF01000425">
    <property type="protein sequence ID" value="ETK01936.1"/>
    <property type="molecule type" value="Genomic_DNA"/>
</dbReference>
<dbReference type="PANTHER" id="PTHR42885">
    <property type="entry name" value="HISTIDINOL-PHOSPHATE AMINOTRANSFERASE-RELATED"/>
    <property type="match status" value="1"/>
</dbReference>
<proteinExistence type="inferred from homology"/>
<evidence type="ECO:0000256" key="1">
    <source>
        <dbReference type="ARBA" id="ARBA00001933"/>
    </source>
</evidence>
<dbReference type="Gene3D" id="3.40.640.10">
    <property type="entry name" value="Type I PLP-dependent aspartate aminotransferase-like (Major domain)"/>
    <property type="match status" value="1"/>
</dbReference>
<organism evidence="5 6">
    <name type="scientific">Tannerella sp. oral taxon BU063 isolate Cell 2</name>
    <dbReference type="NCBI Taxonomy" id="1411148"/>
    <lineage>
        <taxon>Bacteria</taxon>
        <taxon>Pseudomonadati</taxon>
        <taxon>Bacteroidota</taxon>
        <taxon>Bacteroidia</taxon>
        <taxon>Bacteroidales</taxon>
        <taxon>Tannerellaceae</taxon>
        <taxon>Tannerella</taxon>
    </lineage>
</organism>
<comment type="cofactor">
    <cofactor evidence="1 3">
        <name>pyridoxal 5'-phosphate</name>
        <dbReference type="ChEBI" id="CHEBI:597326"/>
    </cofactor>
</comment>
<keyword evidence="3" id="KW-0032">Aminotransferase</keyword>
<dbReference type="CDD" id="cd00609">
    <property type="entry name" value="AAT_like"/>
    <property type="match status" value="1"/>
</dbReference>
<dbReference type="InterPro" id="IPR004838">
    <property type="entry name" value="NHTrfase_class1_PyrdxlP-BS"/>
</dbReference>
<evidence type="ECO:0000259" key="4">
    <source>
        <dbReference type="Pfam" id="PF00155"/>
    </source>
</evidence>
<protein>
    <recommendedName>
        <fullName evidence="3">Aminotransferase</fullName>
        <ecNumber evidence="3">2.6.1.-</ecNumber>
    </recommendedName>
</protein>
<accession>W2C657</accession>